<gene>
    <name evidence="2" type="ORF">OU419_26655</name>
</gene>
<dbReference type="RefSeq" id="WP_254476775.1">
    <property type="nucleotide sequence ID" value="NZ_CP113432.1"/>
</dbReference>
<feature type="region of interest" description="Disordered" evidence="1">
    <location>
        <begin position="145"/>
        <end position="208"/>
    </location>
</feature>
<reference evidence="2" key="1">
    <citation type="submission" date="2022-11" db="EMBL/GenBank/DDBJ databases">
        <title>Pseudomonas triclosanedens sp. nov., a triclosan degrader isolated from activated sludge.</title>
        <authorList>
            <person name="Yin Y."/>
            <person name="Lu Z."/>
        </authorList>
    </citation>
    <scope>NUCLEOTIDE SEQUENCE</scope>
    <source>
        <strain evidence="2">ZM23</strain>
    </source>
</reference>
<sequence>MANGETSYPKVPDANWWKLRELLKQKVPGTFSGTYVSSALGVSEASAKANIIGPLKKIGLVDDGLKPTTLAYDWRDDDKYPSVCEKIIESQYPQEIRDLYHTAESDPQKVTNWFMNNAKCGMDAAKKYARFYLLMLRADPNEGASLAAKKTATPKTPKTPSKPAKNKASAPSAQLASQADEQRPLPQRETHHEEKERHTRSHLSAAPELHINIQLHISPESTAEQIDKIFESMAKHLKTFKD</sequence>
<dbReference type="InterPro" id="IPR035235">
    <property type="entry name" value="DUF5343"/>
</dbReference>
<feature type="compositionally biased region" description="Basic and acidic residues" evidence="1">
    <location>
        <begin position="180"/>
        <end position="197"/>
    </location>
</feature>
<evidence type="ECO:0000256" key="1">
    <source>
        <dbReference type="SAM" id="MobiDB-lite"/>
    </source>
</evidence>
<evidence type="ECO:0000313" key="2">
    <source>
        <dbReference type="EMBL" id="WAI49280.1"/>
    </source>
</evidence>
<evidence type="ECO:0000313" key="3">
    <source>
        <dbReference type="Proteomes" id="UP001163624"/>
    </source>
</evidence>
<organism evidence="2 3">
    <name type="scientific">Pseudomonas triclosanedens</name>
    <dbReference type="NCBI Taxonomy" id="2961893"/>
    <lineage>
        <taxon>Bacteria</taxon>
        <taxon>Pseudomonadati</taxon>
        <taxon>Pseudomonadota</taxon>
        <taxon>Gammaproteobacteria</taxon>
        <taxon>Pseudomonadales</taxon>
        <taxon>Pseudomonadaceae</taxon>
        <taxon>Pseudomonas</taxon>
    </lineage>
</organism>
<feature type="compositionally biased region" description="Low complexity" evidence="1">
    <location>
        <begin position="145"/>
        <end position="179"/>
    </location>
</feature>
<protein>
    <submittedName>
        <fullName evidence="2">DUF5343 domain-containing protein</fullName>
    </submittedName>
</protein>
<accession>A0ABY6ZX61</accession>
<name>A0ABY6ZX61_9PSED</name>
<dbReference type="Pfam" id="PF17278">
    <property type="entry name" value="DUF5343"/>
    <property type="match status" value="1"/>
</dbReference>
<dbReference type="EMBL" id="CP113432">
    <property type="protein sequence ID" value="WAI49280.1"/>
    <property type="molecule type" value="Genomic_DNA"/>
</dbReference>
<keyword evidence="3" id="KW-1185">Reference proteome</keyword>
<proteinExistence type="predicted"/>
<dbReference type="Proteomes" id="UP001163624">
    <property type="component" value="Chromosome"/>
</dbReference>